<reference evidence="1 2" key="1">
    <citation type="journal article" date="2022" name="bioRxiv">
        <title>The genome of the oomycete Peronosclerospora sorghi, a cosmopolitan pathogen of maize and sorghum, is inflated with dispersed pseudogenes.</title>
        <authorList>
            <person name="Fletcher K."/>
            <person name="Martin F."/>
            <person name="Isakeit T."/>
            <person name="Cavanaugh K."/>
            <person name="Magill C."/>
            <person name="Michelmore R."/>
        </authorList>
    </citation>
    <scope>NUCLEOTIDE SEQUENCE [LARGE SCALE GENOMIC DNA]</scope>
    <source>
        <strain evidence="1">P6</strain>
    </source>
</reference>
<proteinExistence type="predicted"/>
<comment type="caution">
    <text evidence="1">The sequence shown here is derived from an EMBL/GenBank/DDBJ whole genome shotgun (WGS) entry which is preliminary data.</text>
</comment>
<evidence type="ECO:0000313" key="1">
    <source>
        <dbReference type="EMBL" id="KAI9915287.1"/>
    </source>
</evidence>
<gene>
    <name evidence="1" type="ORF">PsorP6_007697</name>
</gene>
<name>A0ACC0W9Q0_9STRA</name>
<evidence type="ECO:0000313" key="2">
    <source>
        <dbReference type="Proteomes" id="UP001163321"/>
    </source>
</evidence>
<organism evidence="1 2">
    <name type="scientific">Peronosclerospora sorghi</name>
    <dbReference type="NCBI Taxonomy" id="230839"/>
    <lineage>
        <taxon>Eukaryota</taxon>
        <taxon>Sar</taxon>
        <taxon>Stramenopiles</taxon>
        <taxon>Oomycota</taxon>
        <taxon>Peronosporomycetes</taxon>
        <taxon>Peronosporales</taxon>
        <taxon>Peronosporaceae</taxon>
        <taxon>Peronosclerospora</taxon>
    </lineage>
</organism>
<protein>
    <submittedName>
        <fullName evidence="1">Uncharacterized protein</fullName>
    </submittedName>
</protein>
<dbReference type="Proteomes" id="UP001163321">
    <property type="component" value="Chromosome 3"/>
</dbReference>
<dbReference type="EMBL" id="CM047582">
    <property type="protein sequence ID" value="KAI9915287.1"/>
    <property type="molecule type" value="Genomic_DNA"/>
</dbReference>
<sequence length="83" mass="8770">MEGNTIEALSCRRCNSGGGLAFVEKVAKLMGNVVARGACVIIGREEADRSWPKLRAKGDALGSAKRLGRKPRKSRVMSIGGIG</sequence>
<accession>A0ACC0W9Q0</accession>
<keyword evidence="2" id="KW-1185">Reference proteome</keyword>